<feature type="region of interest" description="Disordered" evidence="1">
    <location>
        <begin position="95"/>
        <end position="121"/>
    </location>
</feature>
<feature type="compositionally biased region" description="Polar residues" evidence="1">
    <location>
        <begin position="105"/>
        <end position="121"/>
    </location>
</feature>
<proteinExistence type="predicted"/>
<name>A0A1C9HVM0_RHILT</name>
<reference evidence="2" key="1">
    <citation type="journal article" date="2015" name="BMC Genomics">
        <title>Transcriptome profiling of a Rhizobium leguminosarum bv. trifolii rosR mutant reveals the role of the transcriptional regulator RosR in motility, synthesis of cell-surface components, and other cellular processes.</title>
        <authorList>
            <person name="Rachwal K."/>
            <person name="Matczynska E."/>
            <person name="Janczarek M."/>
        </authorList>
    </citation>
    <scope>NUCLEOTIDE SEQUENCE</scope>
    <source>
        <strain evidence="2">Rt24.2</strain>
    </source>
</reference>
<dbReference type="PANTHER" id="PTHR35528">
    <property type="entry name" value="BLL1675 PROTEIN"/>
    <property type="match status" value="1"/>
</dbReference>
<feature type="region of interest" description="Disordered" evidence="1">
    <location>
        <begin position="1"/>
        <end position="76"/>
    </location>
</feature>
<dbReference type="PANTHER" id="PTHR35528:SF3">
    <property type="entry name" value="BLL1675 PROTEIN"/>
    <property type="match status" value="1"/>
</dbReference>
<evidence type="ECO:0000256" key="1">
    <source>
        <dbReference type="SAM" id="MobiDB-lite"/>
    </source>
</evidence>
<protein>
    <submittedName>
        <fullName evidence="2">Transposase</fullName>
    </submittedName>
</protein>
<sequence length="178" mass="19799">MLAYCLLGQGPTTSEEPGGKALDAQAPENTRPSAPCNDHRQATSYGAAKRESTPGLNHRSHNRLNNRVENPHQPIRRRERIMKRFKVSRQLQRFRFHPRPDQQTRRSSPSRNIVTSRVSSTANKTAYPHLQAQAAHHSAATLSNIGVSMSAELSAGASMREASWNIISRIQMLPGSEL</sequence>
<reference evidence="2" key="2">
    <citation type="journal article" date="2016" name="Front. Microbiol.">
        <title>The Regulatory Protein RosR Affects Rhizobium leguminosarum bv. trifolii Protein Profiles, Cell Surface Properties, and Symbiosis with Clover.</title>
        <authorList>
            <person name="Rachwal K."/>
            <person name="Boguszewska A."/>
            <person name="Kopcinska J."/>
            <person name="Karas M."/>
            <person name="Tchorzewski M."/>
            <person name="Janczarek M."/>
        </authorList>
    </citation>
    <scope>NUCLEOTIDE SEQUENCE</scope>
    <source>
        <strain evidence="2">Rt24.2</strain>
    </source>
</reference>
<dbReference type="EMBL" id="KX488366">
    <property type="protein sequence ID" value="AOO90730.1"/>
    <property type="molecule type" value="Genomic_DNA"/>
</dbReference>
<dbReference type="AlphaFoldDB" id="A0A1C9HVM0"/>
<dbReference type="InterPro" id="IPR052183">
    <property type="entry name" value="IS_Transposase"/>
</dbReference>
<accession>A0A1C9HVM0</accession>
<organism evidence="2">
    <name type="scientific">Rhizobium leguminosarum bv. trifolii</name>
    <dbReference type="NCBI Taxonomy" id="386"/>
    <lineage>
        <taxon>Bacteria</taxon>
        <taxon>Pseudomonadati</taxon>
        <taxon>Pseudomonadota</taxon>
        <taxon>Alphaproteobacteria</taxon>
        <taxon>Hyphomicrobiales</taxon>
        <taxon>Rhizobiaceae</taxon>
        <taxon>Rhizobium/Agrobacterium group</taxon>
        <taxon>Rhizobium</taxon>
    </lineage>
</organism>
<evidence type="ECO:0000313" key="2">
    <source>
        <dbReference type="EMBL" id="AOO90730.1"/>
    </source>
</evidence>